<organism evidence="4 5">
    <name type="scientific">Gnomoniopsis smithogilvyi</name>
    <dbReference type="NCBI Taxonomy" id="1191159"/>
    <lineage>
        <taxon>Eukaryota</taxon>
        <taxon>Fungi</taxon>
        <taxon>Dikarya</taxon>
        <taxon>Ascomycota</taxon>
        <taxon>Pezizomycotina</taxon>
        <taxon>Sordariomycetes</taxon>
        <taxon>Sordariomycetidae</taxon>
        <taxon>Diaporthales</taxon>
        <taxon>Gnomoniaceae</taxon>
        <taxon>Gnomoniopsis</taxon>
    </lineage>
</organism>
<dbReference type="InterPro" id="IPR045851">
    <property type="entry name" value="AMP-bd_C_sf"/>
</dbReference>
<dbReference type="Gene3D" id="3.40.50.12780">
    <property type="entry name" value="N-terminal domain of ligase-like"/>
    <property type="match status" value="1"/>
</dbReference>
<dbReference type="InterPro" id="IPR000873">
    <property type="entry name" value="AMP-dep_synth/lig_dom"/>
</dbReference>
<name>A0A9W8YR89_9PEZI</name>
<comment type="caution">
    <text evidence="4">The sequence shown here is derived from an EMBL/GenBank/DDBJ whole genome shotgun (WGS) entry which is preliminary data.</text>
</comment>
<dbReference type="InterPro" id="IPR042099">
    <property type="entry name" value="ANL_N_sf"/>
</dbReference>
<dbReference type="AlphaFoldDB" id="A0A9W8YR89"/>
<evidence type="ECO:0000313" key="5">
    <source>
        <dbReference type="Proteomes" id="UP001140453"/>
    </source>
</evidence>
<proteinExistence type="predicted"/>
<keyword evidence="2" id="KW-0597">Phosphoprotein</keyword>
<keyword evidence="5" id="KW-1185">Reference proteome</keyword>
<evidence type="ECO:0000256" key="2">
    <source>
        <dbReference type="ARBA" id="ARBA00022553"/>
    </source>
</evidence>
<dbReference type="Pfam" id="PF00501">
    <property type="entry name" value="AMP-binding"/>
    <property type="match status" value="1"/>
</dbReference>
<evidence type="ECO:0000313" key="4">
    <source>
        <dbReference type="EMBL" id="KAJ4389792.1"/>
    </source>
</evidence>
<dbReference type="Pfam" id="PF23562">
    <property type="entry name" value="AMP-binding_C_3"/>
    <property type="match status" value="1"/>
</dbReference>
<dbReference type="OrthoDB" id="429813at2759"/>
<evidence type="ECO:0000259" key="3">
    <source>
        <dbReference type="Pfam" id="PF00501"/>
    </source>
</evidence>
<dbReference type="PANTHER" id="PTHR43439">
    <property type="entry name" value="PHENYLACETATE-COENZYME A LIGASE"/>
    <property type="match status" value="1"/>
</dbReference>
<accession>A0A9W8YR89</accession>
<dbReference type="SUPFAM" id="SSF56801">
    <property type="entry name" value="Acetyl-CoA synthetase-like"/>
    <property type="match status" value="1"/>
</dbReference>
<dbReference type="PANTHER" id="PTHR43439:SF2">
    <property type="entry name" value="ENZYME, PUTATIVE (JCVI)-RELATED"/>
    <property type="match status" value="1"/>
</dbReference>
<protein>
    <recommendedName>
        <fullName evidence="3">AMP-dependent synthetase/ligase domain-containing protein</fullName>
    </recommendedName>
</protein>
<reference evidence="4" key="1">
    <citation type="submission" date="2022-10" db="EMBL/GenBank/DDBJ databases">
        <title>Tapping the CABI collections for fungal endophytes: first genome assemblies for Collariella, Neodidymelliopsis, Ascochyta clinopodiicola, Didymella pomorum, Didymosphaeria variabile, Neocosmospora piperis and Neocucurbitaria cava.</title>
        <authorList>
            <person name="Hill R."/>
        </authorList>
    </citation>
    <scope>NUCLEOTIDE SEQUENCE</scope>
    <source>
        <strain evidence="4">IMI 355082</strain>
    </source>
</reference>
<dbReference type="PROSITE" id="PS00455">
    <property type="entry name" value="AMP_BINDING"/>
    <property type="match status" value="1"/>
</dbReference>
<dbReference type="Gene3D" id="3.30.300.30">
    <property type="match status" value="1"/>
</dbReference>
<dbReference type="Proteomes" id="UP001140453">
    <property type="component" value="Unassembled WGS sequence"/>
</dbReference>
<sequence length="591" mass="65999">MWANDAELPVDCGRRLLPTVIDQRARDEPNSAWCSLPVDDYDLSKGFEDISIYRFANAINRLAWFIDSAIGKSSTFETVAYLGVADIRYHMLQMAVCKTGHKVLFSSQINTKDFHVSLMEQTDCHVFFSGLGVHVDDILAARPMKHVVIPDLEELLDPTNAPHYPYEKTFEEAKYDPYVVLHTSGTTGTAKPIVWNHAFMATQDRHLLLDEVAGRKHCLLLTHAGEGVRYLLTTSPPHAISAGFMMCLSVFGKVVIVPGFRHRGVNPDDLFELLPKANCKKGIMTPWMMESIARRPDAETFIRPFDHVAFGGAVLSSFAAEVWAKYTNIQNAWGATESLAAPQLVADKEDYAYVHFNTFIDGYEFHLVEDTGYVSEGGEAEDLFEFVIKITEKSAPLASWHARQNIDLSNTPPPLPDWHTGDLWTPHPDPEKKSYAWKFVCRKDDLISFSTGVNGHPAPLERALSANKNVSAGLVCGAMHRQTVALIELGEGQAVSQELASELWDETLGPANEKMQTHMRVDKTHVLLFPYGSFPRTGKGSVVRKATEAKFSKEIEEIYEKYGDVWHDAKDRYGSISQTTSIDVEVVSSGE</sequence>
<dbReference type="InterPro" id="IPR020845">
    <property type="entry name" value="AMP-binding_CS"/>
</dbReference>
<feature type="domain" description="AMP-dependent synthetase/ligase" evidence="3">
    <location>
        <begin position="48"/>
        <end position="376"/>
    </location>
</feature>
<dbReference type="InterPro" id="IPR051414">
    <property type="entry name" value="Adenylate-forming_Reductase"/>
</dbReference>
<keyword evidence="1" id="KW-0596">Phosphopantetheine</keyword>
<evidence type="ECO:0000256" key="1">
    <source>
        <dbReference type="ARBA" id="ARBA00022450"/>
    </source>
</evidence>
<dbReference type="EMBL" id="JAPEVB010000004">
    <property type="protein sequence ID" value="KAJ4389792.1"/>
    <property type="molecule type" value="Genomic_DNA"/>
</dbReference>
<gene>
    <name evidence="4" type="ORF">N0V93_007264</name>
</gene>